<evidence type="ECO:0000313" key="6">
    <source>
        <dbReference type="Proteomes" id="UP001151760"/>
    </source>
</evidence>
<dbReference type="InterPro" id="IPR036397">
    <property type="entry name" value="RNaseH_sf"/>
</dbReference>
<dbReference type="InterPro" id="IPR001584">
    <property type="entry name" value="Integrase_cat-core"/>
</dbReference>
<dbReference type="InterPro" id="IPR039537">
    <property type="entry name" value="Retrotran_Ty1/copia-like"/>
</dbReference>
<dbReference type="EMBL" id="BQNB010015113">
    <property type="protein sequence ID" value="GJT36165.1"/>
    <property type="molecule type" value="Genomic_DNA"/>
</dbReference>
<evidence type="ECO:0000259" key="4">
    <source>
        <dbReference type="PROSITE" id="PS50994"/>
    </source>
</evidence>
<dbReference type="InterPro" id="IPR013103">
    <property type="entry name" value="RVT_2"/>
</dbReference>
<evidence type="ECO:0000256" key="1">
    <source>
        <dbReference type="ARBA" id="ARBA00022723"/>
    </source>
</evidence>
<dbReference type="Gene3D" id="3.30.420.10">
    <property type="entry name" value="Ribonuclease H-like superfamily/Ribonuclease H"/>
    <property type="match status" value="1"/>
</dbReference>
<feature type="compositionally biased region" description="Basic and acidic residues" evidence="3">
    <location>
        <begin position="768"/>
        <end position="806"/>
    </location>
</feature>
<comment type="caution">
    <text evidence="5">The sequence shown here is derived from an EMBL/GenBank/DDBJ whole genome shotgun (WGS) entry which is preliminary data.</text>
</comment>
<dbReference type="Proteomes" id="UP001151760">
    <property type="component" value="Unassembled WGS sequence"/>
</dbReference>
<evidence type="ECO:0000256" key="3">
    <source>
        <dbReference type="SAM" id="MobiDB-lite"/>
    </source>
</evidence>
<reference evidence="5" key="2">
    <citation type="submission" date="2022-01" db="EMBL/GenBank/DDBJ databases">
        <authorList>
            <person name="Yamashiro T."/>
            <person name="Shiraishi A."/>
            <person name="Satake H."/>
            <person name="Nakayama K."/>
        </authorList>
    </citation>
    <scope>NUCLEOTIDE SEQUENCE</scope>
</reference>
<name>A0ABQ5DA88_9ASTR</name>
<dbReference type="SUPFAM" id="SSF53098">
    <property type="entry name" value="Ribonuclease H-like"/>
    <property type="match status" value="1"/>
</dbReference>
<proteinExistence type="predicted"/>
<reference evidence="5" key="1">
    <citation type="journal article" date="2022" name="Int. J. Mol. Sci.">
        <title>Draft Genome of Tanacetum Coccineum: Genomic Comparison of Closely Related Tanacetum-Family Plants.</title>
        <authorList>
            <person name="Yamashiro T."/>
            <person name="Shiraishi A."/>
            <person name="Nakayama K."/>
            <person name="Satake H."/>
        </authorList>
    </citation>
    <scope>NUCLEOTIDE SEQUENCE</scope>
</reference>
<dbReference type="InterPro" id="IPR012337">
    <property type="entry name" value="RNaseH-like_sf"/>
</dbReference>
<dbReference type="Pfam" id="PF07727">
    <property type="entry name" value="RVT_2"/>
    <property type="match status" value="1"/>
</dbReference>
<keyword evidence="2" id="KW-0378">Hydrolase</keyword>
<feature type="domain" description="Integrase catalytic" evidence="4">
    <location>
        <begin position="285"/>
        <end position="395"/>
    </location>
</feature>
<evidence type="ECO:0000313" key="5">
    <source>
        <dbReference type="EMBL" id="GJT36165.1"/>
    </source>
</evidence>
<dbReference type="PROSITE" id="PS50994">
    <property type="entry name" value="INTEGRASE"/>
    <property type="match status" value="1"/>
</dbReference>
<dbReference type="PANTHER" id="PTHR42648">
    <property type="entry name" value="TRANSPOSASE, PUTATIVE-RELATED"/>
    <property type="match status" value="1"/>
</dbReference>
<accession>A0ABQ5DA88</accession>
<gene>
    <name evidence="5" type="ORF">Tco_0926584</name>
</gene>
<sequence>MELESTNSGPTAKLPILKLGEYEIFEGNAATRKTKKNSLEGNIMRISGIKSVVRDYGAWISEPSTSSTMMLTTAFHKLVLLALVLMLTVTQVCKASVSDYTVTRIDVASTFYVGGAKKYYQRTGKKIFINANDTAGNKEHQEVRQEEQVQTNMALMAISDSEVYTDKSCSKTCMKNYKTLKKQCDDLLVKINESEFKVATYKRGQRAEFTRLWSEYVSKSLNVVSDKESDNSKDNFDESLVASHNIMIKGLFDSGAHGAHDWETCLSLSDFKEFGGENLVDKKVKIIRSDNGTEFKNKVMDDFCREKGIKREYSVARTPHQNGVAERRNMTLIEAARTMLADSKLPTTFWAEAISTACYVQNRFRKVSTGQKVLKVYLLVIPLVLKPVRVYNTRTSTSEENSQDSIVMPIWKDTSYFDSVLLWFVDNSSTKDVNAARQQVNTVSLIKKAIGTKWVFKNKKDERGIVIRNKARIEANKELFLAYASFMGFLVYQMDVKSAFLYGTIEEEVYVTQPPGFKNPNIQKSLQVVMHFMGDDAVHKELGDRMERAATTASSLEAEQDSDTILGDVNAQTRFEITSKQSIDPLLSRGYTLGSGEDSMKLIGIDEICPKFAETHNVVEFLEKPEESDGFAEIIDFLKASSVSYALSVNPLQALVDKKRVIVTESSIRTDLHLDDAEGTDCLPTATIFEELARMGAKSTAWNEFSSSMASLIICLTTNQKFNLSKYIFDAMVKHLDGGVKFLLIYPTDSIKPPFMINPSPYSQPQDETNHREAQRQAERGLTDEAELRKETKVHGKGEHSTKPDDSTTGEAVTTASVEVSVVPTTIEEITPRLEGEWLILEPSKFRVLQETQPSSSKDKGKGIMIEPEVPLKRKIQIALLKNCKRYFQATLDAELIERAIILAKQDEEGH</sequence>
<organism evidence="5 6">
    <name type="scientific">Tanacetum coccineum</name>
    <dbReference type="NCBI Taxonomy" id="301880"/>
    <lineage>
        <taxon>Eukaryota</taxon>
        <taxon>Viridiplantae</taxon>
        <taxon>Streptophyta</taxon>
        <taxon>Embryophyta</taxon>
        <taxon>Tracheophyta</taxon>
        <taxon>Spermatophyta</taxon>
        <taxon>Magnoliopsida</taxon>
        <taxon>eudicotyledons</taxon>
        <taxon>Gunneridae</taxon>
        <taxon>Pentapetalae</taxon>
        <taxon>asterids</taxon>
        <taxon>campanulids</taxon>
        <taxon>Asterales</taxon>
        <taxon>Asteraceae</taxon>
        <taxon>Asteroideae</taxon>
        <taxon>Anthemideae</taxon>
        <taxon>Anthemidinae</taxon>
        <taxon>Tanacetum</taxon>
    </lineage>
</organism>
<evidence type="ECO:0000256" key="2">
    <source>
        <dbReference type="ARBA" id="ARBA00022801"/>
    </source>
</evidence>
<dbReference type="PANTHER" id="PTHR42648:SF32">
    <property type="entry name" value="RIBONUCLEASE H-LIKE DOMAIN, GAG-PRE-INTEGRASE DOMAIN PROTEIN-RELATED"/>
    <property type="match status" value="1"/>
</dbReference>
<protein>
    <submittedName>
        <fullName evidence="5">Ribonuclease H-like domain-containing protein</fullName>
    </submittedName>
</protein>
<keyword evidence="1" id="KW-0479">Metal-binding</keyword>
<feature type="region of interest" description="Disordered" evidence="3">
    <location>
        <begin position="756"/>
        <end position="815"/>
    </location>
</feature>
<keyword evidence="6" id="KW-1185">Reference proteome</keyword>